<dbReference type="PROSITE" id="PS50090">
    <property type="entry name" value="MYB_LIKE"/>
    <property type="match status" value="2"/>
</dbReference>
<evidence type="ECO:0000256" key="9">
    <source>
        <dbReference type="ARBA" id="ARBA00069095"/>
    </source>
</evidence>
<dbReference type="PANTHER" id="PTHR45885:SF1">
    <property type="entry name" value="CELL DIVISION CYCLE 5-LIKE PROTEIN"/>
    <property type="match status" value="1"/>
</dbReference>
<dbReference type="GO" id="GO:0000398">
    <property type="term" value="P:mRNA splicing, via spliceosome"/>
    <property type="evidence" value="ECO:0007669"/>
    <property type="project" value="InterPro"/>
</dbReference>
<dbReference type="Gene3D" id="1.10.10.60">
    <property type="entry name" value="Homeodomain-like"/>
    <property type="match status" value="2"/>
</dbReference>
<dbReference type="CDD" id="cd00167">
    <property type="entry name" value="SANT"/>
    <property type="match status" value="1"/>
</dbReference>
<feature type="domain" description="HTH myb-type" evidence="13">
    <location>
        <begin position="59"/>
        <end position="108"/>
    </location>
</feature>
<evidence type="ECO:0000256" key="5">
    <source>
        <dbReference type="ARBA" id="ARBA00023125"/>
    </source>
</evidence>
<keyword evidence="5" id="KW-0238">DNA-binding</keyword>
<dbReference type="InterPro" id="IPR009057">
    <property type="entry name" value="Homeodomain-like_sf"/>
</dbReference>
<dbReference type="EMBL" id="KN838612">
    <property type="protein sequence ID" value="KIK01121.1"/>
    <property type="molecule type" value="Genomic_DNA"/>
</dbReference>
<dbReference type="InterPro" id="IPR047240">
    <property type="entry name" value="SANT_CDC5L_II"/>
</dbReference>
<reference evidence="14 15" key="1">
    <citation type="submission" date="2014-04" db="EMBL/GenBank/DDBJ databases">
        <authorList>
            <consortium name="DOE Joint Genome Institute"/>
            <person name="Kuo A."/>
            <person name="Kohler A."/>
            <person name="Nagy L.G."/>
            <person name="Floudas D."/>
            <person name="Copeland A."/>
            <person name="Barry K.W."/>
            <person name="Cichocki N."/>
            <person name="Veneault-Fourrey C."/>
            <person name="LaButti K."/>
            <person name="Lindquist E.A."/>
            <person name="Lipzen A."/>
            <person name="Lundell T."/>
            <person name="Morin E."/>
            <person name="Murat C."/>
            <person name="Sun H."/>
            <person name="Tunlid A."/>
            <person name="Henrissat B."/>
            <person name="Grigoriev I.V."/>
            <person name="Hibbett D.S."/>
            <person name="Martin F."/>
            <person name="Nordberg H.P."/>
            <person name="Cantor M.N."/>
            <person name="Hua S.X."/>
        </authorList>
    </citation>
    <scope>NUCLEOTIDE SEQUENCE [LARGE SCALE GENOMIC DNA]</scope>
    <source>
        <strain evidence="14 15">LaAM-08-1</strain>
    </source>
</reference>
<evidence type="ECO:0000256" key="3">
    <source>
        <dbReference type="ARBA" id="ARBA00022728"/>
    </source>
</evidence>
<evidence type="ECO:0000256" key="4">
    <source>
        <dbReference type="ARBA" id="ARBA00022737"/>
    </source>
</evidence>
<keyword evidence="4" id="KW-0677">Repeat</keyword>
<dbReference type="InterPro" id="IPR047242">
    <property type="entry name" value="CDC5L/Cef1"/>
</dbReference>
<feature type="coiled-coil region" evidence="10">
    <location>
        <begin position="778"/>
        <end position="819"/>
    </location>
</feature>
<feature type="region of interest" description="Disordered" evidence="11">
    <location>
        <begin position="253"/>
        <end position="290"/>
    </location>
</feature>
<dbReference type="PANTHER" id="PTHR45885">
    <property type="entry name" value="CELL DIVISION CYCLE 5-LIKE PROTEIN"/>
    <property type="match status" value="1"/>
</dbReference>
<dbReference type="AlphaFoldDB" id="A0A0C9X7T5"/>
<keyword evidence="3" id="KW-0747">Spliceosome</keyword>
<dbReference type="CDD" id="cd11659">
    <property type="entry name" value="SANT_CDC5_II"/>
    <property type="match status" value="1"/>
</dbReference>
<dbReference type="PROSITE" id="PS51294">
    <property type="entry name" value="HTH_MYB"/>
    <property type="match status" value="2"/>
</dbReference>
<dbReference type="GO" id="GO:0005681">
    <property type="term" value="C:spliceosomal complex"/>
    <property type="evidence" value="ECO:0007669"/>
    <property type="project" value="UniProtKB-KW"/>
</dbReference>
<evidence type="ECO:0000256" key="2">
    <source>
        <dbReference type="ARBA" id="ARBA00022664"/>
    </source>
</evidence>
<keyword evidence="7" id="KW-0539">Nucleus</keyword>
<feature type="compositionally biased region" description="Basic and acidic residues" evidence="11">
    <location>
        <begin position="254"/>
        <end position="284"/>
    </location>
</feature>
<feature type="compositionally biased region" description="Polar residues" evidence="11">
    <location>
        <begin position="442"/>
        <end position="456"/>
    </location>
</feature>
<reference evidence="15" key="2">
    <citation type="submission" date="2015-01" db="EMBL/GenBank/DDBJ databases">
        <title>Evolutionary Origins and Diversification of the Mycorrhizal Mutualists.</title>
        <authorList>
            <consortium name="DOE Joint Genome Institute"/>
            <consortium name="Mycorrhizal Genomics Consortium"/>
            <person name="Kohler A."/>
            <person name="Kuo A."/>
            <person name="Nagy L.G."/>
            <person name="Floudas D."/>
            <person name="Copeland A."/>
            <person name="Barry K.W."/>
            <person name="Cichocki N."/>
            <person name="Veneault-Fourrey C."/>
            <person name="LaButti K."/>
            <person name="Lindquist E.A."/>
            <person name="Lipzen A."/>
            <person name="Lundell T."/>
            <person name="Morin E."/>
            <person name="Murat C."/>
            <person name="Riley R."/>
            <person name="Ohm R."/>
            <person name="Sun H."/>
            <person name="Tunlid A."/>
            <person name="Henrissat B."/>
            <person name="Grigoriev I.V."/>
            <person name="Hibbett D.S."/>
            <person name="Martin F."/>
        </authorList>
    </citation>
    <scope>NUCLEOTIDE SEQUENCE [LARGE SCALE GENOMIC DNA]</scope>
    <source>
        <strain evidence="15">LaAM-08-1</strain>
    </source>
</reference>
<feature type="region of interest" description="Disordered" evidence="11">
    <location>
        <begin position="428"/>
        <end position="479"/>
    </location>
</feature>
<gene>
    <name evidence="14" type="ORF">K443DRAFT_580008</name>
</gene>
<evidence type="ECO:0000256" key="8">
    <source>
        <dbReference type="ARBA" id="ARBA00034837"/>
    </source>
</evidence>
<feature type="region of interest" description="Disordered" evidence="11">
    <location>
        <begin position="111"/>
        <end position="155"/>
    </location>
</feature>
<evidence type="ECO:0000256" key="1">
    <source>
        <dbReference type="ARBA" id="ARBA00010506"/>
    </source>
</evidence>
<dbReference type="SMART" id="SM00717">
    <property type="entry name" value="SANT"/>
    <property type="match status" value="2"/>
</dbReference>
<keyword evidence="6" id="KW-0508">mRNA splicing</keyword>
<feature type="domain" description="Myb-like" evidence="12">
    <location>
        <begin position="3"/>
        <end position="54"/>
    </location>
</feature>
<sequence>MVRIIIKGGVWKNTEDEVLKAAIAKYGKNQWARISSLLVRKTPKQCKARWYEWLDPSIKKTEWSKTEDEKLLHLAKLMPTQWRTMAPIVGRTAIQCLERYQKLLDEAQAKDNEELGLTGPSGDAGPSADDIRRLRPGEIDPDPETKPARPDPIDMDEDEKEMLSEARARLANTQGKKAKRKARERQLEEARRLAVLQKKRELKAAGIIMRHKTKRKGMDYNADIPFEKKAAPGFYDTSEEQAVITAAPVGQTLRRLENKRKPEEEEAERKKRQRKNDAGKEGEGANHPTKFIAARDAQIQKLKEAESIGRRRKLVLPTAQVGEAELEDIVKIGQGGENAKALVGGGSDASGRLLSDYEGLDAARMARTPRTAPQDNVMMEARNLRNMTIAQTPLLGDENTPIHVGPGGGTGFEGATPRHQVAFTPNPLATPLRDNADPSAFTPRTVSRSGALSTPLRTPLRDNLSINPGDYSTSGDTPRDQRLRITSAKRVLKAGLSSLPKPENNFELVVPEDDEVDQAEIFALHEEDAAERDAKLLRGQEEQERKALARRSQVVQLNLPRPANVEVATLLQQLNKGEDDAEYAQAQHLINAELVQLMHYDAIAHPIPGTTTPGATQTTYEIPADEDIQAARTAIHLELASAVGFPNANPDRLREGLLALSKAETVDEEVSWARRRQQLAYDAASKTWTDATALSLEAHVEGYSFLMNESRDAMAKAASKATKLEKRLGVTLGGYQARAHALAKHITDAFEKLQNAQVDFESFSRLRINESAIGPRRVASLKEEVEQLERRERLLQERYAELELERKESEMRVGVLEERLMADAEALNEANLAEIDGIEA</sequence>
<accession>A0A0C9X7T5</accession>
<dbReference type="SUPFAM" id="SSF46689">
    <property type="entry name" value="Homeodomain-like"/>
    <property type="match status" value="1"/>
</dbReference>
<dbReference type="Proteomes" id="UP000054477">
    <property type="component" value="Unassembled WGS sequence"/>
</dbReference>
<dbReference type="Pfam" id="PF11831">
    <property type="entry name" value="Myb_Cef"/>
    <property type="match status" value="1"/>
</dbReference>
<feature type="compositionally biased region" description="Basic and acidic residues" evidence="11">
    <location>
        <begin position="129"/>
        <end position="152"/>
    </location>
</feature>
<evidence type="ECO:0000313" key="15">
    <source>
        <dbReference type="Proteomes" id="UP000054477"/>
    </source>
</evidence>
<evidence type="ECO:0000313" key="14">
    <source>
        <dbReference type="EMBL" id="KIK01121.1"/>
    </source>
</evidence>
<dbReference type="InterPro" id="IPR021786">
    <property type="entry name" value="Cdc5p/Cef1_C"/>
</dbReference>
<dbReference type="GO" id="GO:0000974">
    <property type="term" value="C:Prp19 complex"/>
    <property type="evidence" value="ECO:0007669"/>
    <property type="project" value="InterPro"/>
</dbReference>
<dbReference type="InterPro" id="IPR017930">
    <property type="entry name" value="Myb_dom"/>
</dbReference>
<dbReference type="HOGENOM" id="CLU_009082_0_0_1"/>
<protein>
    <recommendedName>
        <fullName evidence="8">Pre-mRNA-splicing factor CEF1</fullName>
    </recommendedName>
    <alternativeName>
        <fullName evidence="9">Pre-mRNA-splicing factor cef1</fullName>
    </alternativeName>
</protein>
<evidence type="ECO:0000259" key="12">
    <source>
        <dbReference type="PROSITE" id="PS50090"/>
    </source>
</evidence>
<keyword evidence="2" id="KW-0507">mRNA processing</keyword>
<feature type="compositionally biased region" description="Polar residues" evidence="11">
    <location>
        <begin position="464"/>
        <end position="476"/>
    </location>
</feature>
<evidence type="ECO:0000256" key="7">
    <source>
        <dbReference type="ARBA" id="ARBA00023242"/>
    </source>
</evidence>
<dbReference type="FunFam" id="1.10.10.60:FF:000021">
    <property type="entry name" value="CDC5 cell division cycle 5-like"/>
    <property type="match status" value="1"/>
</dbReference>
<organism evidence="14 15">
    <name type="scientific">Laccaria amethystina LaAM-08-1</name>
    <dbReference type="NCBI Taxonomy" id="1095629"/>
    <lineage>
        <taxon>Eukaryota</taxon>
        <taxon>Fungi</taxon>
        <taxon>Dikarya</taxon>
        <taxon>Basidiomycota</taxon>
        <taxon>Agaricomycotina</taxon>
        <taxon>Agaricomycetes</taxon>
        <taxon>Agaricomycetidae</taxon>
        <taxon>Agaricales</taxon>
        <taxon>Agaricineae</taxon>
        <taxon>Hydnangiaceae</taxon>
        <taxon>Laccaria</taxon>
    </lineage>
</organism>
<dbReference type="Pfam" id="PF13921">
    <property type="entry name" value="Myb_DNA-bind_6"/>
    <property type="match status" value="1"/>
</dbReference>
<keyword evidence="10" id="KW-0175">Coiled coil</keyword>
<dbReference type="GO" id="GO:0003677">
    <property type="term" value="F:DNA binding"/>
    <property type="evidence" value="ECO:0007669"/>
    <property type="project" value="UniProtKB-KW"/>
</dbReference>
<dbReference type="STRING" id="1095629.A0A0C9X7T5"/>
<comment type="similarity">
    <text evidence="1">Belongs to the CEF1 family.</text>
</comment>
<evidence type="ECO:0000259" key="13">
    <source>
        <dbReference type="PROSITE" id="PS51294"/>
    </source>
</evidence>
<dbReference type="InterPro" id="IPR001005">
    <property type="entry name" value="SANT/Myb"/>
</dbReference>
<dbReference type="OrthoDB" id="1410009at2759"/>
<evidence type="ECO:0000256" key="11">
    <source>
        <dbReference type="SAM" id="MobiDB-lite"/>
    </source>
</evidence>
<keyword evidence="15" id="KW-1185">Reference proteome</keyword>
<evidence type="ECO:0000256" key="10">
    <source>
        <dbReference type="SAM" id="Coils"/>
    </source>
</evidence>
<evidence type="ECO:0000256" key="6">
    <source>
        <dbReference type="ARBA" id="ARBA00023187"/>
    </source>
</evidence>
<feature type="domain" description="HTH myb-type" evidence="13">
    <location>
        <begin position="3"/>
        <end position="58"/>
    </location>
</feature>
<name>A0A0C9X7T5_9AGAR</name>
<feature type="domain" description="Myb-like" evidence="12">
    <location>
        <begin position="55"/>
        <end position="104"/>
    </location>
</feature>
<proteinExistence type="inferred from homology"/>